<sequence length="120" mass="14061">EEDEARRNRGSKRPRKRFGPDSPRPLGFACPFYRKDPEKYGVATDIKYRTCGGPGPYEVRRIKDHFKSSHRTPQCDRCYCIFEDVTQLTDHRRSEPPCAQKGIELKEGIDDGQWEMIERL</sequence>
<gene>
    <name evidence="2" type="ORF">K444DRAFT_481161</name>
</gene>
<feature type="non-terminal residue" evidence="2">
    <location>
        <position position="120"/>
    </location>
</feature>
<evidence type="ECO:0000256" key="1">
    <source>
        <dbReference type="SAM" id="MobiDB-lite"/>
    </source>
</evidence>
<evidence type="ECO:0008006" key="4">
    <source>
        <dbReference type="Google" id="ProtNLM"/>
    </source>
</evidence>
<dbReference type="InParanoid" id="A0A2J6SVS6"/>
<feature type="compositionally biased region" description="Basic residues" evidence="1">
    <location>
        <begin position="8"/>
        <end position="17"/>
    </location>
</feature>
<proteinExistence type="predicted"/>
<accession>A0A2J6SVS6</accession>
<dbReference type="AlphaFoldDB" id="A0A2J6SVS6"/>
<dbReference type="OrthoDB" id="3558302at2759"/>
<organism evidence="2 3">
    <name type="scientific">Hyaloscypha bicolor E</name>
    <dbReference type="NCBI Taxonomy" id="1095630"/>
    <lineage>
        <taxon>Eukaryota</taxon>
        <taxon>Fungi</taxon>
        <taxon>Dikarya</taxon>
        <taxon>Ascomycota</taxon>
        <taxon>Pezizomycotina</taxon>
        <taxon>Leotiomycetes</taxon>
        <taxon>Helotiales</taxon>
        <taxon>Hyaloscyphaceae</taxon>
        <taxon>Hyaloscypha</taxon>
        <taxon>Hyaloscypha bicolor</taxon>
    </lineage>
</organism>
<feature type="non-terminal residue" evidence="2">
    <location>
        <position position="1"/>
    </location>
</feature>
<name>A0A2J6SVS6_9HELO</name>
<dbReference type="EMBL" id="KZ613856">
    <property type="protein sequence ID" value="PMD54885.1"/>
    <property type="molecule type" value="Genomic_DNA"/>
</dbReference>
<evidence type="ECO:0000313" key="3">
    <source>
        <dbReference type="Proteomes" id="UP000235371"/>
    </source>
</evidence>
<dbReference type="PANTHER" id="PTHR38166:SF1">
    <property type="entry name" value="C2H2-TYPE DOMAIN-CONTAINING PROTEIN"/>
    <property type="match status" value="1"/>
</dbReference>
<keyword evidence="3" id="KW-1185">Reference proteome</keyword>
<dbReference type="PANTHER" id="PTHR38166">
    <property type="entry name" value="C2H2-TYPE DOMAIN-CONTAINING PROTEIN-RELATED"/>
    <property type="match status" value="1"/>
</dbReference>
<dbReference type="RefSeq" id="XP_024731789.1">
    <property type="nucleotide sequence ID" value="XM_024873000.1"/>
</dbReference>
<dbReference type="Proteomes" id="UP000235371">
    <property type="component" value="Unassembled WGS sequence"/>
</dbReference>
<feature type="region of interest" description="Disordered" evidence="1">
    <location>
        <begin position="1"/>
        <end position="25"/>
    </location>
</feature>
<dbReference type="GeneID" id="36581080"/>
<evidence type="ECO:0000313" key="2">
    <source>
        <dbReference type="EMBL" id="PMD54885.1"/>
    </source>
</evidence>
<protein>
    <recommendedName>
        <fullName evidence="4">C2H2-type domain-containing protein</fullName>
    </recommendedName>
</protein>
<reference evidence="2 3" key="1">
    <citation type="submission" date="2016-04" db="EMBL/GenBank/DDBJ databases">
        <title>A degradative enzymes factory behind the ericoid mycorrhizal symbiosis.</title>
        <authorList>
            <consortium name="DOE Joint Genome Institute"/>
            <person name="Martino E."/>
            <person name="Morin E."/>
            <person name="Grelet G."/>
            <person name="Kuo A."/>
            <person name="Kohler A."/>
            <person name="Daghino S."/>
            <person name="Barry K."/>
            <person name="Choi C."/>
            <person name="Cichocki N."/>
            <person name="Clum A."/>
            <person name="Copeland A."/>
            <person name="Hainaut M."/>
            <person name="Haridas S."/>
            <person name="Labutti K."/>
            <person name="Lindquist E."/>
            <person name="Lipzen A."/>
            <person name="Khouja H.-R."/>
            <person name="Murat C."/>
            <person name="Ohm R."/>
            <person name="Olson A."/>
            <person name="Spatafora J."/>
            <person name="Veneault-Fourrey C."/>
            <person name="Henrissat B."/>
            <person name="Grigoriev I."/>
            <person name="Martin F."/>
            <person name="Perotto S."/>
        </authorList>
    </citation>
    <scope>NUCLEOTIDE SEQUENCE [LARGE SCALE GENOMIC DNA]</scope>
    <source>
        <strain evidence="2 3">E</strain>
    </source>
</reference>